<dbReference type="AlphaFoldDB" id="A0CQJ0"/>
<protein>
    <submittedName>
        <fullName evidence="1">Uncharacterized protein</fullName>
    </submittedName>
</protein>
<dbReference type="RefSeq" id="XP_001440454.1">
    <property type="nucleotide sequence ID" value="XM_001440417.1"/>
</dbReference>
<proteinExistence type="predicted"/>
<accession>A0CQJ0</accession>
<evidence type="ECO:0000313" key="2">
    <source>
        <dbReference type="Proteomes" id="UP000000600"/>
    </source>
</evidence>
<name>A0CQJ0_PARTE</name>
<dbReference type="HOGENOM" id="CLU_1491823_0_0_1"/>
<evidence type="ECO:0000313" key="1">
    <source>
        <dbReference type="EMBL" id="CAK73057.1"/>
    </source>
</evidence>
<sequence length="181" mass="21195">MLNLQTVLRAFEENGLKQDKQFNQEEILYKLDIMGKREFDQDIAQQIFEQCHPIQENLKFLYRLADVSQTLVDASLILYEKIKKAELQLKQISQNKAVCEKQLAETSVYSDTRFLFLTLMSAKNIPLKLKYTNCQIQLILGVTNKIAKPEQQYDRVNPQFNQDFELQSNTSQPQIQAKFLQ</sequence>
<organism evidence="1 2">
    <name type="scientific">Paramecium tetraurelia</name>
    <dbReference type="NCBI Taxonomy" id="5888"/>
    <lineage>
        <taxon>Eukaryota</taxon>
        <taxon>Sar</taxon>
        <taxon>Alveolata</taxon>
        <taxon>Ciliophora</taxon>
        <taxon>Intramacronucleata</taxon>
        <taxon>Oligohymenophorea</taxon>
        <taxon>Peniculida</taxon>
        <taxon>Parameciidae</taxon>
        <taxon>Paramecium</taxon>
    </lineage>
</organism>
<keyword evidence="2" id="KW-1185">Reference proteome</keyword>
<reference evidence="1 2" key="1">
    <citation type="journal article" date="2006" name="Nature">
        <title>Global trends of whole-genome duplications revealed by the ciliate Paramecium tetraurelia.</title>
        <authorList>
            <consortium name="Genoscope"/>
            <person name="Aury J.-M."/>
            <person name="Jaillon O."/>
            <person name="Duret L."/>
            <person name="Noel B."/>
            <person name="Jubin C."/>
            <person name="Porcel B.M."/>
            <person name="Segurens B."/>
            <person name="Daubin V."/>
            <person name="Anthouard V."/>
            <person name="Aiach N."/>
            <person name="Arnaiz O."/>
            <person name="Billaut A."/>
            <person name="Beisson J."/>
            <person name="Blanc I."/>
            <person name="Bouhouche K."/>
            <person name="Camara F."/>
            <person name="Duharcourt S."/>
            <person name="Guigo R."/>
            <person name="Gogendeau D."/>
            <person name="Katinka M."/>
            <person name="Keller A.-M."/>
            <person name="Kissmehl R."/>
            <person name="Klotz C."/>
            <person name="Koll F."/>
            <person name="Le Moue A."/>
            <person name="Lepere C."/>
            <person name="Malinsky S."/>
            <person name="Nowacki M."/>
            <person name="Nowak J.K."/>
            <person name="Plattner H."/>
            <person name="Poulain J."/>
            <person name="Ruiz F."/>
            <person name="Serrano V."/>
            <person name="Zagulski M."/>
            <person name="Dessen P."/>
            <person name="Betermier M."/>
            <person name="Weissenbach J."/>
            <person name="Scarpelli C."/>
            <person name="Schachter V."/>
            <person name="Sperling L."/>
            <person name="Meyer E."/>
            <person name="Cohen J."/>
            <person name="Wincker P."/>
        </authorList>
    </citation>
    <scope>NUCLEOTIDE SEQUENCE [LARGE SCALE GENOMIC DNA]</scope>
    <source>
        <strain evidence="1 2">Stock d4-2</strain>
    </source>
</reference>
<dbReference type="InParanoid" id="A0CQJ0"/>
<dbReference type="KEGG" id="ptm:GSPATT00009405001"/>
<dbReference type="OrthoDB" id="292376at2759"/>
<gene>
    <name evidence="1" type="ORF">GSPATT00009405001</name>
</gene>
<dbReference type="GeneID" id="5026239"/>
<dbReference type="Proteomes" id="UP000000600">
    <property type="component" value="Unassembled WGS sequence"/>
</dbReference>
<dbReference type="EMBL" id="CT868141">
    <property type="protein sequence ID" value="CAK73057.1"/>
    <property type="molecule type" value="Genomic_DNA"/>
</dbReference>